<comment type="caution">
    <text evidence="2">The sequence shown here is derived from an EMBL/GenBank/DDBJ whole genome shotgun (WGS) entry which is preliminary data.</text>
</comment>
<sequence>MHRPEWQPLSATLSHPWSSAHRPPEWFESGVTEAGGQPQHHDHRNGPSIPSHGAGMPRHCGLLGGSIDAADETDHAD</sequence>
<evidence type="ECO:0000313" key="3">
    <source>
        <dbReference type="Proteomes" id="UP001066276"/>
    </source>
</evidence>
<name>A0AAV7Q6Y8_PLEWA</name>
<dbReference type="AlphaFoldDB" id="A0AAV7Q6Y8"/>
<evidence type="ECO:0000256" key="1">
    <source>
        <dbReference type="SAM" id="MobiDB-lite"/>
    </source>
</evidence>
<reference evidence="2" key="1">
    <citation type="journal article" date="2022" name="bioRxiv">
        <title>Sequencing and chromosome-scale assembly of the giantPleurodeles waltlgenome.</title>
        <authorList>
            <person name="Brown T."/>
            <person name="Elewa A."/>
            <person name="Iarovenko S."/>
            <person name="Subramanian E."/>
            <person name="Araus A.J."/>
            <person name="Petzold A."/>
            <person name="Susuki M."/>
            <person name="Suzuki K.-i.T."/>
            <person name="Hayashi T."/>
            <person name="Toyoda A."/>
            <person name="Oliveira C."/>
            <person name="Osipova E."/>
            <person name="Leigh N.D."/>
            <person name="Simon A."/>
            <person name="Yun M.H."/>
        </authorList>
    </citation>
    <scope>NUCLEOTIDE SEQUENCE</scope>
    <source>
        <strain evidence="2">20211129_DDA</strain>
        <tissue evidence="2">Liver</tissue>
    </source>
</reference>
<gene>
    <name evidence="2" type="ORF">NDU88_001779</name>
</gene>
<protein>
    <submittedName>
        <fullName evidence="2">Uncharacterized protein</fullName>
    </submittedName>
</protein>
<feature type="region of interest" description="Disordered" evidence="1">
    <location>
        <begin position="1"/>
        <end position="77"/>
    </location>
</feature>
<proteinExistence type="predicted"/>
<dbReference type="EMBL" id="JANPWB010000010">
    <property type="protein sequence ID" value="KAJ1135339.1"/>
    <property type="molecule type" value="Genomic_DNA"/>
</dbReference>
<organism evidence="2 3">
    <name type="scientific">Pleurodeles waltl</name>
    <name type="common">Iberian ribbed newt</name>
    <dbReference type="NCBI Taxonomy" id="8319"/>
    <lineage>
        <taxon>Eukaryota</taxon>
        <taxon>Metazoa</taxon>
        <taxon>Chordata</taxon>
        <taxon>Craniata</taxon>
        <taxon>Vertebrata</taxon>
        <taxon>Euteleostomi</taxon>
        <taxon>Amphibia</taxon>
        <taxon>Batrachia</taxon>
        <taxon>Caudata</taxon>
        <taxon>Salamandroidea</taxon>
        <taxon>Salamandridae</taxon>
        <taxon>Pleurodelinae</taxon>
        <taxon>Pleurodeles</taxon>
    </lineage>
</organism>
<dbReference type="Proteomes" id="UP001066276">
    <property type="component" value="Chromosome 6"/>
</dbReference>
<keyword evidence="3" id="KW-1185">Reference proteome</keyword>
<evidence type="ECO:0000313" key="2">
    <source>
        <dbReference type="EMBL" id="KAJ1135339.1"/>
    </source>
</evidence>
<accession>A0AAV7Q6Y8</accession>